<name>A0A4R5DZC3_9BACT</name>
<gene>
    <name evidence="3" type="ORF">E0F88_10130</name>
</gene>
<evidence type="ECO:0000313" key="3">
    <source>
        <dbReference type="EMBL" id="TDE16583.1"/>
    </source>
</evidence>
<reference evidence="3 4" key="1">
    <citation type="submission" date="2019-03" db="EMBL/GenBank/DDBJ databases">
        <title>Dyadobacter AR-3-6 sp. nov., isolated from arctic soil.</title>
        <authorList>
            <person name="Chaudhary D.K."/>
        </authorList>
    </citation>
    <scope>NUCLEOTIDE SEQUENCE [LARGE SCALE GENOMIC DNA]</scope>
    <source>
        <strain evidence="3 4">AR-3-6</strain>
    </source>
</reference>
<feature type="chain" id="PRO_5020885834" description="SnoaL-like domain-containing protein" evidence="1">
    <location>
        <begin position="23"/>
        <end position="179"/>
    </location>
</feature>
<dbReference type="OrthoDB" id="1495314at2"/>
<feature type="signal peptide" evidence="1">
    <location>
        <begin position="1"/>
        <end position="22"/>
    </location>
</feature>
<keyword evidence="4" id="KW-1185">Reference proteome</keyword>
<dbReference type="InterPro" id="IPR032710">
    <property type="entry name" value="NTF2-like_dom_sf"/>
</dbReference>
<feature type="domain" description="SnoaL-like" evidence="2">
    <location>
        <begin position="57"/>
        <end position="167"/>
    </location>
</feature>
<evidence type="ECO:0000256" key="1">
    <source>
        <dbReference type="SAM" id="SignalP"/>
    </source>
</evidence>
<evidence type="ECO:0000313" key="4">
    <source>
        <dbReference type="Proteomes" id="UP000294850"/>
    </source>
</evidence>
<protein>
    <recommendedName>
        <fullName evidence="2">SnoaL-like domain-containing protein</fullName>
    </recommendedName>
</protein>
<keyword evidence="1" id="KW-0732">Signal</keyword>
<evidence type="ECO:0000259" key="2">
    <source>
        <dbReference type="Pfam" id="PF13474"/>
    </source>
</evidence>
<dbReference type="SUPFAM" id="SSF54427">
    <property type="entry name" value="NTF2-like"/>
    <property type="match status" value="1"/>
</dbReference>
<dbReference type="Proteomes" id="UP000294850">
    <property type="component" value="Unassembled WGS sequence"/>
</dbReference>
<dbReference type="EMBL" id="SMFL01000003">
    <property type="protein sequence ID" value="TDE16583.1"/>
    <property type="molecule type" value="Genomic_DNA"/>
</dbReference>
<comment type="caution">
    <text evidence="3">The sequence shown here is derived from an EMBL/GenBank/DDBJ whole genome shotgun (WGS) entry which is preliminary data.</text>
</comment>
<accession>A0A4R5DZC3</accession>
<dbReference type="AlphaFoldDB" id="A0A4R5DZC3"/>
<organism evidence="3 4">
    <name type="scientific">Dyadobacter psychrotolerans</name>
    <dbReference type="NCBI Taxonomy" id="2541721"/>
    <lineage>
        <taxon>Bacteria</taxon>
        <taxon>Pseudomonadati</taxon>
        <taxon>Bacteroidota</taxon>
        <taxon>Cytophagia</taxon>
        <taxon>Cytophagales</taxon>
        <taxon>Spirosomataceae</taxon>
        <taxon>Dyadobacter</taxon>
    </lineage>
</organism>
<sequence>MNRKISVFILLILLASSFKYRAKTVEADASPVLSKVTKVSASELSSPGDFDAVVNKMQEANRQFSQGNPQLFKLLWSHSEDVTIFDGSSNQQLTGWELVEPRLDLVSEQMQGDNNSYTFAKIASKAGPDMGYLVQTEHYKINSNVIDLRVTTLFRKENGVWKIIHRQADDLGGNRIVKN</sequence>
<dbReference type="RefSeq" id="WP_131958116.1">
    <property type="nucleotide sequence ID" value="NZ_SMFL01000003.1"/>
</dbReference>
<dbReference type="InterPro" id="IPR037401">
    <property type="entry name" value="SnoaL-like"/>
</dbReference>
<proteinExistence type="predicted"/>
<dbReference type="Gene3D" id="3.10.450.50">
    <property type="match status" value="1"/>
</dbReference>
<dbReference type="Pfam" id="PF13474">
    <property type="entry name" value="SnoaL_3"/>
    <property type="match status" value="1"/>
</dbReference>